<proteinExistence type="predicted"/>
<dbReference type="SUPFAM" id="SSF54117">
    <property type="entry name" value="Interleukin 8-like chemokines"/>
    <property type="match status" value="1"/>
</dbReference>
<reference evidence="4" key="2">
    <citation type="submission" date="2025-09" db="UniProtKB">
        <authorList>
            <consortium name="Ensembl"/>
        </authorList>
    </citation>
    <scope>IDENTIFICATION</scope>
</reference>
<evidence type="ECO:0000256" key="1">
    <source>
        <dbReference type="ARBA" id="ARBA00022500"/>
    </source>
</evidence>
<dbReference type="AlphaFoldDB" id="A0A8C0LBK2"/>
<evidence type="ECO:0000256" key="3">
    <source>
        <dbReference type="SAM" id="SignalP"/>
    </source>
</evidence>
<keyword evidence="1" id="KW-0145">Chemotaxis</keyword>
<evidence type="ECO:0000313" key="5">
    <source>
        <dbReference type="Proteomes" id="UP000694391"/>
    </source>
</evidence>
<sequence length="149" mass="16595">MNLWLLVCLVASLMGAWSTVHTQGNGVGLGCVSRPRLCSLLTPYPGNPLAPSPHRFFFPKNKMLCVNPRVNWLPNVFKFLDNRNNTHSKQHLGSRRNLQDSHLGGQRSNTGMSRLAHSKSKSSRSTRSNKKKTSFLNMANPGKDSDHPC</sequence>
<feature type="region of interest" description="Disordered" evidence="2">
    <location>
        <begin position="85"/>
        <end position="149"/>
    </location>
</feature>
<protein>
    <recommendedName>
        <fullName evidence="6">Chemokine interleukin-8-like domain-containing protein</fullName>
    </recommendedName>
</protein>
<evidence type="ECO:0000313" key="4">
    <source>
        <dbReference type="Ensembl" id="ENSCAFP00020029241.1"/>
    </source>
</evidence>
<dbReference type="GO" id="GO:0008009">
    <property type="term" value="F:chemokine activity"/>
    <property type="evidence" value="ECO:0007669"/>
    <property type="project" value="InterPro"/>
</dbReference>
<accession>A0A8C0LBK2</accession>
<dbReference type="InterPro" id="IPR036048">
    <property type="entry name" value="Interleukin_8-like_sf"/>
</dbReference>
<reference evidence="4" key="1">
    <citation type="submission" date="2025-08" db="UniProtKB">
        <authorList>
            <consortium name="Ensembl"/>
        </authorList>
    </citation>
    <scope>IDENTIFICATION</scope>
</reference>
<dbReference type="Ensembl" id="ENSCAFT00020033731.1">
    <property type="protein sequence ID" value="ENSCAFP00020029241.1"/>
    <property type="gene ID" value="ENSCAFG00020022839.1"/>
</dbReference>
<keyword evidence="3" id="KW-0732">Signal</keyword>
<feature type="chain" id="PRO_5034560795" description="Chemokine interleukin-8-like domain-containing protein" evidence="3">
    <location>
        <begin position="19"/>
        <end position="149"/>
    </location>
</feature>
<organism evidence="4 5">
    <name type="scientific">Canis lupus dingo</name>
    <name type="common">dingo</name>
    <dbReference type="NCBI Taxonomy" id="286419"/>
    <lineage>
        <taxon>Eukaryota</taxon>
        <taxon>Metazoa</taxon>
        <taxon>Chordata</taxon>
        <taxon>Craniata</taxon>
        <taxon>Vertebrata</taxon>
        <taxon>Euteleostomi</taxon>
        <taxon>Mammalia</taxon>
        <taxon>Eutheria</taxon>
        <taxon>Laurasiatheria</taxon>
        <taxon>Carnivora</taxon>
        <taxon>Caniformia</taxon>
        <taxon>Canidae</taxon>
        <taxon>Canis</taxon>
    </lineage>
</organism>
<dbReference type="GO" id="GO:0006955">
    <property type="term" value="P:immune response"/>
    <property type="evidence" value="ECO:0007669"/>
    <property type="project" value="InterPro"/>
</dbReference>
<dbReference type="Proteomes" id="UP000694391">
    <property type="component" value="Unplaced"/>
</dbReference>
<keyword evidence="5" id="KW-1185">Reference proteome</keyword>
<evidence type="ECO:0000256" key="2">
    <source>
        <dbReference type="SAM" id="MobiDB-lite"/>
    </source>
</evidence>
<feature type="compositionally biased region" description="Basic residues" evidence="2">
    <location>
        <begin position="116"/>
        <end position="133"/>
    </location>
</feature>
<evidence type="ECO:0008006" key="6">
    <source>
        <dbReference type="Google" id="ProtNLM"/>
    </source>
</evidence>
<dbReference type="GO" id="GO:0005576">
    <property type="term" value="C:extracellular region"/>
    <property type="evidence" value="ECO:0007669"/>
    <property type="project" value="InterPro"/>
</dbReference>
<name>A0A8C0LBK2_CANLU</name>
<feature type="signal peptide" evidence="3">
    <location>
        <begin position="1"/>
        <end position="18"/>
    </location>
</feature>